<proteinExistence type="predicted"/>
<gene>
    <name evidence="1" type="ORF">CAMGR0001_1447</name>
</gene>
<organism evidence="1 2">
    <name type="scientific">Campylobacter gracilis RM3268</name>
    <dbReference type="NCBI Taxonomy" id="553220"/>
    <lineage>
        <taxon>Bacteria</taxon>
        <taxon>Pseudomonadati</taxon>
        <taxon>Campylobacterota</taxon>
        <taxon>Epsilonproteobacteria</taxon>
        <taxon>Campylobacterales</taxon>
        <taxon>Campylobacteraceae</taxon>
        <taxon>Campylobacter</taxon>
    </lineage>
</organism>
<dbReference type="Proteomes" id="UP000005709">
    <property type="component" value="Unassembled WGS sequence"/>
</dbReference>
<accession>C8PJP7</accession>
<sequence>MAFENAIITKEDDEKYGLSKIYYKYNPYYKIFVGRLDWTIDRVRNCWLWKVYNFPDYEYDHNTLEKAIWILYYNGDFIEVVLDYEIDKTVGPKRLHRIWQLLGLSPMHTKTLSTDEVISILNESLETYGEYGYTETMQSSYSYSMEIQNLIKEK</sequence>
<evidence type="ECO:0000313" key="1">
    <source>
        <dbReference type="EMBL" id="EEV17152.1"/>
    </source>
</evidence>
<name>C8PJP7_9BACT</name>
<evidence type="ECO:0000313" key="2">
    <source>
        <dbReference type="Proteomes" id="UP000005709"/>
    </source>
</evidence>
<comment type="caution">
    <text evidence="1">The sequence shown here is derived from an EMBL/GenBank/DDBJ whole genome shotgun (WGS) entry which is preliminary data.</text>
</comment>
<reference evidence="1 2" key="1">
    <citation type="submission" date="2009-07" db="EMBL/GenBank/DDBJ databases">
        <authorList>
            <person name="Madupu R."/>
            <person name="Sebastian Y."/>
            <person name="Durkin A.S."/>
            <person name="Torralba M."/>
            <person name="Methe B."/>
            <person name="Sutton G.G."/>
            <person name="Strausberg R.L."/>
            <person name="Nelson K.E."/>
        </authorList>
    </citation>
    <scope>NUCLEOTIDE SEQUENCE [LARGE SCALE GENOMIC DNA]</scope>
    <source>
        <strain evidence="1 2">RM3268</strain>
    </source>
</reference>
<dbReference type="EMBL" id="ACYG01000027">
    <property type="protein sequence ID" value="EEV17152.1"/>
    <property type="molecule type" value="Genomic_DNA"/>
</dbReference>
<dbReference type="OrthoDB" id="7064567at2"/>
<dbReference type="RefSeq" id="WP_005872162.1">
    <property type="nucleotide sequence ID" value="NZ_ACYG01000027.1"/>
</dbReference>
<keyword evidence="2" id="KW-1185">Reference proteome</keyword>
<dbReference type="AlphaFoldDB" id="C8PJP7"/>
<protein>
    <submittedName>
        <fullName evidence="1">Uncharacterized protein</fullName>
    </submittedName>
</protein>